<dbReference type="OrthoDB" id="3068795at2759"/>
<feature type="chain" id="PRO_5001648948" evidence="7">
    <location>
        <begin position="23"/>
        <end position="424"/>
    </location>
</feature>
<feature type="compositionally biased region" description="Low complexity" evidence="5">
    <location>
        <begin position="353"/>
        <end position="374"/>
    </location>
</feature>
<evidence type="ECO:0000256" key="1">
    <source>
        <dbReference type="ARBA" id="ARBA00004167"/>
    </source>
</evidence>
<dbReference type="HOGENOM" id="CLU_647315_0_0_1"/>
<keyword evidence="3 6" id="KW-1133">Transmembrane helix</keyword>
<feature type="transmembrane region" description="Helical" evidence="6">
    <location>
        <begin position="187"/>
        <end position="211"/>
    </location>
</feature>
<feature type="signal peptide" evidence="7">
    <location>
        <begin position="1"/>
        <end position="22"/>
    </location>
</feature>
<sequence length="424" mass="44246">MRCFFLFLNLWVLLTNVVNVASLRLKLQPQTPVGTPTLVLWIRDDTDPNSLKFDLRFVQGDADVGLALAGLEMGEDDTFGKASVTFPAEGQFVLKAVTGSQLSVVGTSNQVSAVGLDPASTSGFPSGSSATTLAPTATPPSNSASNTASSSTSTPTPISPPTSNSPPNASSTSRPQSVSKLVHRTNIPAIVGGIIGALLLLALLALLFVFYSRHRKAAAAQRRLTFHRDMMVQPRLMIQPRAGMASAGLPPPPSLPLTLPVPLPSESMGDPEGNRLDRLSTATGFTGVTGSTTDAIAYTGYEHEHEHDADHLDVDLEQGLPTSASFPRPPQLTLGSGHIVPSPKGPRPSIKRTTVSSSTSTAASTTTASSPVSTFSKGKVGQAQAAMRSSGTLVSIIPRVPPTQPLPPPPLPPKSPIRATPRKG</sequence>
<feature type="region of interest" description="Disordered" evidence="5">
    <location>
        <begin position="124"/>
        <end position="177"/>
    </location>
</feature>
<dbReference type="STRING" id="685588.A0A067SHB9"/>
<evidence type="ECO:0000256" key="2">
    <source>
        <dbReference type="ARBA" id="ARBA00022692"/>
    </source>
</evidence>
<evidence type="ECO:0000256" key="6">
    <source>
        <dbReference type="SAM" id="Phobius"/>
    </source>
</evidence>
<comment type="subcellular location">
    <subcellularLocation>
        <location evidence="1">Membrane</location>
        <topology evidence="1">Single-pass membrane protein</topology>
    </subcellularLocation>
</comment>
<dbReference type="PANTHER" id="PTHR15549">
    <property type="entry name" value="PAIRED IMMUNOGLOBULIN-LIKE TYPE 2 RECEPTOR"/>
    <property type="match status" value="1"/>
</dbReference>
<dbReference type="AlphaFoldDB" id="A0A067SHB9"/>
<gene>
    <name evidence="8" type="ORF">GALMADRAFT_255882</name>
</gene>
<dbReference type="Proteomes" id="UP000027222">
    <property type="component" value="Unassembled WGS sequence"/>
</dbReference>
<feature type="region of interest" description="Disordered" evidence="5">
    <location>
        <begin position="319"/>
        <end position="424"/>
    </location>
</feature>
<dbReference type="GO" id="GO:0071944">
    <property type="term" value="C:cell periphery"/>
    <property type="evidence" value="ECO:0007669"/>
    <property type="project" value="UniProtKB-ARBA"/>
</dbReference>
<keyword evidence="7" id="KW-0732">Signal</keyword>
<dbReference type="InterPro" id="IPR051694">
    <property type="entry name" value="Immunoregulatory_rcpt-like"/>
</dbReference>
<dbReference type="GO" id="GO:0016020">
    <property type="term" value="C:membrane"/>
    <property type="evidence" value="ECO:0007669"/>
    <property type="project" value="UniProtKB-SubCell"/>
</dbReference>
<keyword evidence="9" id="KW-1185">Reference proteome</keyword>
<keyword evidence="2 6" id="KW-0812">Transmembrane</keyword>
<evidence type="ECO:0000256" key="7">
    <source>
        <dbReference type="SAM" id="SignalP"/>
    </source>
</evidence>
<name>A0A067SHB9_GALM3</name>
<evidence type="ECO:0000313" key="9">
    <source>
        <dbReference type="Proteomes" id="UP000027222"/>
    </source>
</evidence>
<reference evidence="9" key="1">
    <citation type="journal article" date="2014" name="Proc. Natl. Acad. Sci. U.S.A.">
        <title>Extensive sampling of basidiomycete genomes demonstrates inadequacy of the white-rot/brown-rot paradigm for wood decay fungi.</title>
        <authorList>
            <person name="Riley R."/>
            <person name="Salamov A.A."/>
            <person name="Brown D.W."/>
            <person name="Nagy L.G."/>
            <person name="Floudas D."/>
            <person name="Held B.W."/>
            <person name="Levasseur A."/>
            <person name="Lombard V."/>
            <person name="Morin E."/>
            <person name="Otillar R."/>
            <person name="Lindquist E.A."/>
            <person name="Sun H."/>
            <person name="LaButti K.M."/>
            <person name="Schmutz J."/>
            <person name="Jabbour D."/>
            <person name="Luo H."/>
            <person name="Baker S.E."/>
            <person name="Pisabarro A.G."/>
            <person name="Walton J.D."/>
            <person name="Blanchette R.A."/>
            <person name="Henrissat B."/>
            <person name="Martin F."/>
            <person name="Cullen D."/>
            <person name="Hibbett D.S."/>
            <person name="Grigoriev I.V."/>
        </authorList>
    </citation>
    <scope>NUCLEOTIDE SEQUENCE [LARGE SCALE GENOMIC DNA]</scope>
    <source>
        <strain evidence="9">CBS 339.88</strain>
    </source>
</reference>
<evidence type="ECO:0000256" key="3">
    <source>
        <dbReference type="ARBA" id="ARBA00022989"/>
    </source>
</evidence>
<proteinExistence type="predicted"/>
<accession>A0A067SHB9</accession>
<dbReference type="EMBL" id="KL142402">
    <property type="protein sequence ID" value="KDR69392.1"/>
    <property type="molecule type" value="Genomic_DNA"/>
</dbReference>
<feature type="compositionally biased region" description="Pro residues" evidence="5">
    <location>
        <begin position="399"/>
        <end position="415"/>
    </location>
</feature>
<evidence type="ECO:0000256" key="4">
    <source>
        <dbReference type="ARBA" id="ARBA00023136"/>
    </source>
</evidence>
<feature type="compositionally biased region" description="Low complexity" evidence="5">
    <location>
        <begin position="125"/>
        <end position="156"/>
    </location>
</feature>
<organism evidence="8 9">
    <name type="scientific">Galerina marginata (strain CBS 339.88)</name>
    <dbReference type="NCBI Taxonomy" id="685588"/>
    <lineage>
        <taxon>Eukaryota</taxon>
        <taxon>Fungi</taxon>
        <taxon>Dikarya</taxon>
        <taxon>Basidiomycota</taxon>
        <taxon>Agaricomycotina</taxon>
        <taxon>Agaricomycetes</taxon>
        <taxon>Agaricomycetidae</taxon>
        <taxon>Agaricales</taxon>
        <taxon>Agaricineae</taxon>
        <taxon>Strophariaceae</taxon>
        <taxon>Galerina</taxon>
    </lineage>
</organism>
<evidence type="ECO:0000313" key="8">
    <source>
        <dbReference type="EMBL" id="KDR69392.1"/>
    </source>
</evidence>
<evidence type="ECO:0000256" key="5">
    <source>
        <dbReference type="SAM" id="MobiDB-lite"/>
    </source>
</evidence>
<protein>
    <submittedName>
        <fullName evidence="8">Uncharacterized protein</fullName>
    </submittedName>
</protein>
<keyword evidence="4 6" id="KW-0472">Membrane</keyword>